<feature type="transmembrane region" description="Helical" evidence="1">
    <location>
        <begin position="191"/>
        <end position="212"/>
    </location>
</feature>
<dbReference type="PANTHER" id="PTHR28009:SF1">
    <property type="entry name" value="PHEROMONE ALPHA FACTOR RECEPTOR"/>
    <property type="match status" value="1"/>
</dbReference>
<dbReference type="Proteomes" id="UP000652219">
    <property type="component" value="Unassembled WGS sequence"/>
</dbReference>
<dbReference type="GO" id="GO:0038038">
    <property type="term" value="C:G protein-coupled receptor homodimeric complex"/>
    <property type="evidence" value="ECO:0007669"/>
    <property type="project" value="TreeGrafter"/>
</dbReference>
<feature type="transmembrane region" description="Helical" evidence="1">
    <location>
        <begin position="266"/>
        <end position="283"/>
    </location>
</feature>
<dbReference type="PRINTS" id="PR00250">
    <property type="entry name" value="GPCRSTE2"/>
</dbReference>
<dbReference type="Gene3D" id="1.10.287.920">
    <property type="entry name" value="Pheromone alpha factor receptor"/>
    <property type="match status" value="1"/>
</dbReference>
<dbReference type="EMBL" id="WIGN01000009">
    <property type="protein sequence ID" value="KAF6819486.1"/>
    <property type="molecule type" value="Genomic_DNA"/>
</dbReference>
<protein>
    <submittedName>
        <fullName evidence="2">Pheromone receptor 2</fullName>
    </submittedName>
</protein>
<proteinExistence type="predicted"/>
<keyword evidence="1" id="KW-0812">Transmembrane</keyword>
<keyword evidence="1" id="KW-0472">Membrane</keyword>
<feature type="transmembrane region" description="Helical" evidence="1">
    <location>
        <begin position="122"/>
        <end position="143"/>
    </location>
</feature>
<sequence>MQTFDPYRQAIGLVGPGGKVIELNVADINDLYQENLGTCANYGSQIGASFMMLLTIIAMTPSVKLIKLSLWVHILTLIVSTVRMTLLAVYFTSHWTNFYSYWAHDYSRITSADFYRSVVTEMASLVLLILIHVSLGIQAWALVNLLPGPLKLFFTVLSCLVSTAAVSWRIAFSAVQIKSILLIAPPDPSWIAYHSTIVGAVSIFYYCALFNVKLLMHLIKNRGVLPTTQGLSAMEVLVVTNGLLMTVPALFAALEWGRWTNFEPGSVTYTSVVVFLPLGTLVASRISSGTTSHGDEHQSGCKCSAPCGISINTDSVSSSKVVVPGNKQNCATASCIESSCVQLRSYAGTTSVDSIKGASGQVDGVEKWAIRVDREVELYEERV</sequence>
<dbReference type="CDD" id="cd14939">
    <property type="entry name" value="7tmD_STE2"/>
    <property type="match status" value="1"/>
</dbReference>
<keyword evidence="1" id="KW-1133">Transmembrane helix</keyword>
<organism evidence="2 3">
    <name type="scientific">Colletotrichum sojae</name>
    <dbReference type="NCBI Taxonomy" id="2175907"/>
    <lineage>
        <taxon>Eukaryota</taxon>
        <taxon>Fungi</taxon>
        <taxon>Dikarya</taxon>
        <taxon>Ascomycota</taxon>
        <taxon>Pezizomycotina</taxon>
        <taxon>Sordariomycetes</taxon>
        <taxon>Hypocreomycetidae</taxon>
        <taxon>Glomerellales</taxon>
        <taxon>Glomerellaceae</taxon>
        <taxon>Colletotrichum</taxon>
        <taxon>Colletotrichum orchidearum species complex</taxon>
    </lineage>
</organism>
<comment type="caution">
    <text evidence="2">The sequence shown here is derived from an EMBL/GenBank/DDBJ whole genome shotgun (WGS) entry which is preliminary data.</text>
</comment>
<reference evidence="2 3" key="1">
    <citation type="journal article" date="2020" name="Phytopathology">
        <title>Genome Sequence Resources of Colletotrichum truncatum, C. plurivorum, C. musicola, and C. sojae: Four Species Pathogenic to Soybean (Glycine max).</title>
        <authorList>
            <person name="Rogerio F."/>
            <person name="Boufleur T.R."/>
            <person name="Ciampi-Guillardi M."/>
            <person name="Sukno S.A."/>
            <person name="Thon M.R."/>
            <person name="Massola Junior N.S."/>
            <person name="Baroncelli R."/>
        </authorList>
    </citation>
    <scope>NUCLEOTIDE SEQUENCE [LARGE SCALE GENOMIC DNA]</scope>
    <source>
        <strain evidence="2 3">LFN0009</strain>
    </source>
</reference>
<feature type="transmembrane region" description="Helical" evidence="1">
    <location>
        <begin position="233"/>
        <end position="254"/>
    </location>
</feature>
<dbReference type="GO" id="GO:0000750">
    <property type="term" value="P:pheromone-dependent signal transduction involved in conjugation with cellular fusion"/>
    <property type="evidence" value="ECO:0007669"/>
    <property type="project" value="TreeGrafter"/>
</dbReference>
<evidence type="ECO:0000313" key="3">
    <source>
        <dbReference type="Proteomes" id="UP000652219"/>
    </source>
</evidence>
<feature type="transmembrane region" description="Helical" evidence="1">
    <location>
        <begin position="70"/>
        <end position="91"/>
    </location>
</feature>
<gene>
    <name evidence="2" type="ORF">CSOJ01_01229</name>
</gene>
<dbReference type="Pfam" id="PF02116">
    <property type="entry name" value="STE2"/>
    <property type="match status" value="1"/>
</dbReference>
<keyword evidence="3" id="KW-1185">Reference proteome</keyword>
<dbReference type="PANTHER" id="PTHR28009">
    <property type="entry name" value="PHEROMONE ALPHA FACTOR RECEPTOR"/>
    <property type="match status" value="1"/>
</dbReference>
<dbReference type="InterPro" id="IPR000366">
    <property type="entry name" value="GPCR_STE2"/>
</dbReference>
<evidence type="ECO:0000313" key="2">
    <source>
        <dbReference type="EMBL" id="KAF6819486.1"/>
    </source>
</evidence>
<dbReference type="GO" id="GO:0004932">
    <property type="term" value="F:mating-type factor pheromone receptor activity"/>
    <property type="evidence" value="ECO:0007669"/>
    <property type="project" value="InterPro"/>
</dbReference>
<feature type="transmembrane region" description="Helical" evidence="1">
    <location>
        <begin position="150"/>
        <end position="171"/>
    </location>
</feature>
<feature type="transmembrane region" description="Helical" evidence="1">
    <location>
        <begin position="42"/>
        <end position="63"/>
    </location>
</feature>
<evidence type="ECO:0000256" key="1">
    <source>
        <dbReference type="SAM" id="Phobius"/>
    </source>
</evidence>
<name>A0A8H6JVA2_9PEZI</name>
<dbReference type="InterPro" id="IPR027458">
    <property type="entry name" value="STE2_TM1-TM2_sf"/>
</dbReference>
<dbReference type="AlphaFoldDB" id="A0A8H6JVA2"/>
<accession>A0A8H6JVA2</accession>
<keyword evidence="2" id="KW-0675">Receptor</keyword>